<dbReference type="EMBL" id="CP019728">
    <property type="protein sequence ID" value="AQS54256.1"/>
    <property type="molecule type" value="Genomic_DNA"/>
</dbReference>
<dbReference type="NCBIfam" id="NF002231">
    <property type="entry name" value="PRK01130.1"/>
    <property type="match status" value="1"/>
</dbReference>
<evidence type="ECO:0000256" key="4">
    <source>
        <dbReference type="ARBA" id="ARBA00007439"/>
    </source>
</evidence>
<dbReference type="KEGG" id="jda:BW727_101932"/>
<sequence>MNPCEQLKGNLVVSCQALEDEPLHSSFIMGRMALAAKQGGAAGIRANSVADIIEIKKMVDLPVIGIIKRDYDGSDVFITATMKEIDELMEAKPEIIALDATASLRPTGETLEEFYYAIRRKYPDILLMADCSTFEEMVKADTLGFDFIGTTLVGYTKQSKENKIEADDFALLQKAVKTLQNPVIAEGNINTPEKVKRVLEIGVYSVVVGSAITRPQLITERFVAATK</sequence>
<evidence type="ECO:0000256" key="2">
    <source>
        <dbReference type="ARBA" id="ARBA00002147"/>
    </source>
</evidence>
<dbReference type="GO" id="GO:0047465">
    <property type="term" value="F:N-acylglucosamine-6-phosphate 2-epimerase activity"/>
    <property type="evidence" value="ECO:0007669"/>
    <property type="project" value="UniProtKB-EC"/>
</dbReference>
<keyword evidence="5 7" id="KW-0413">Isomerase</keyword>
<dbReference type="EC" id="5.1.3.9" evidence="7"/>
<dbReference type="FunFam" id="3.20.20.70:FF:000035">
    <property type="entry name" value="Putative N-acetylmannosamine-6-phosphate 2-epimerase"/>
    <property type="match status" value="1"/>
</dbReference>
<dbReference type="HAMAP" id="MF_01235">
    <property type="entry name" value="ManNAc6P_epimer"/>
    <property type="match status" value="1"/>
</dbReference>
<dbReference type="AlphaFoldDB" id="A0A1S6IRS5"/>
<gene>
    <name evidence="8" type="primary">nanE_2</name>
    <name evidence="7" type="synonym">nanE</name>
    <name evidence="8" type="ORF">BW727_101932</name>
</gene>
<comment type="pathway">
    <text evidence="3 7">Amino-sugar metabolism; N-acetylneuraminate degradation; D-fructose 6-phosphate from N-acetylneuraminate: step 3/5.</text>
</comment>
<evidence type="ECO:0000256" key="5">
    <source>
        <dbReference type="ARBA" id="ARBA00023235"/>
    </source>
</evidence>
<proteinExistence type="inferred from homology"/>
<protein>
    <recommendedName>
        <fullName evidence="7">Putative N-acetylmannosamine-6-phosphate 2-epimerase</fullName>
        <ecNumber evidence="7">5.1.3.9</ecNumber>
    </recommendedName>
    <alternativeName>
        <fullName evidence="7">ManNAc-6-P epimerase</fullName>
    </alternativeName>
</protein>
<evidence type="ECO:0000256" key="1">
    <source>
        <dbReference type="ARBA" id="ARBA00000056"/>
    </source>
</evidence>
<comment type="catalytic activity">
    <reaction evidence="1 7">
        <text>an N-acyl-D-glucosamine 6-phosphate = an N-acyl-D-mannosamine 6-phosphate</text>
        <dbReference type="Rhea" id="RHEA:23932"/>
        <dbReference type="ChEBI" id="CHEBI:57599"/>
        <dbReference type="ChEBI" id="CHEBI:57666"/>
        <dbReference type="EC" id="5.1.3.9"/>
    </reaction>
</comment>
<dbReference type="GO" id="GO:0005829">
    <property type="term" value="C:cytosol"/>
    <property type="evidence" value="ECO:0007669"/>
    <property type="project" value="TreeGrafter"/>
</dbReference>
<dbReference type="GO" id="GO:0006053">
    <property type="term" value="P:N-acetylmannosamine catabolic process"/>
    <property type="evidence" value="ECO:0007669"/>
    <property type="project" value="TreeGrafter"/>
</dbReference>
<dbReference type="GO" id="GO:0005975">
    <property type="term" value="P:carbohydrate metabolic process"/>
    <property type="evidence" value="ECO:0007669"/>
    <property type="project" value="UniProtKB-UniRule"/>
</dbReference>
<comment type="function">
    <text evidence="2 7">Converts N-acetylmannosamine-6-phosphate (ManNAc-6-P) to N-acetylglucosamine-6-phosphate (GlcNAc-6-P).</text>
</comment>
<name>A0A1S6IRS5_9LACT</name>
<dbReference type="InterPro" id="IPR013785">
    <property type="entry name" value="Aldolase_TIM"/>
</dbReference>
<dbReference type="PANTHER" id="PTHR36204">
    <property type="entry name" value="N-ACETYLMANNOSAMINE-6-PHOSPHATE 2-EPIMERASE-RELATED"/>
    <property type="match status" value="1"/>
</dbReference>
<evidence type="ECO:0000256" key="6">
    <source>
        <dbReference type="ARBA" id="ARBA00023277"/>
    </source>
</evidence>
<accession>A0A1S6IRS5</accession>
<comment type="similarity">
    <text evidence="4 7">Belongs to the NanE family.</text>
</comment>
<evidence type="ECO:0000256" key="3">
    <source>
        <dbReference type="ARBA" id="ARBA00005081"/>
    </source>
</evidence>
<evidence type="ECO:0000256" key="7">
    <source>
        <dbReference type="HAMAP-Rule" id="MF_01235"/>
    </source>
</evidence>
<dbReference type="Proteomes" id="UP000188993">
    <property type="component" value="Chromosome"/>
</dbReference>
<dbReference type="GO" id="GO:0019262">
    <property type="term" value="P:N-acetylneuraminate catabolic process"/>
    <property type="evidence" value="ECO:0007669"/>
    <property type="project" value="UniProtKB-UniRule"/>
</dbReference>
<dbReference type="STRING" id="708126.BW727_101932"/>
<dbReference type="Pfam" id="PF04131">
    <property type="entry name" value="NanE"/>
    <property type="match status" value="1"/>
</dbReference>
<dbReference type="SUPFAM" id="SSF51366">
    <property type="entry name" value="Ribulose-phoshate binding barrel"/>
    <property type="match status" value="1"/>
</dbReference>
<dbReference type="OrthoDB" id="9781704at2"/>
<keyword evidence="6 7" id="KW-0119">Carbohydrate metabolism</keyword>
<reference evidence="8 9" key="1">
    <citation type="journal article" date="2014" name="Int. J. Syst. Evol. Microbiol.">
        <title>Jeotgalibaca dankookensis gen. nov., sp. nov., a member of the family Carnobacteriaceae, isolated from seujeot (Korean traditional food).</title>
        <authorList>
            <person name="Lee D.G."/>
            <person name="Trujillo M.E."/>
            <person name="Kang H."/>
            <person name="Ahn T.Y."/>
        </authorList>
    </citation>
    <scope>NUCLEOTIDE SEQUENCE [LARGE SCALE GENOMIC DNA]</scope>
    <source>
        <strain evidence="8 9">EX-07</strain>
    </source>
</reference>
<dbReference type="InterPro" id="IPR011060">
    <property type="entry name" value="RibuloseP-bd_barrel"/>
</dbReference>
<dbReference type="PANTHER" id="PTHR36204:SF1">
    <property type="entry name" value="N-ACETYLMANNOSAMINE-6-PHOSPHATE 2-EPIMERASE-RELATED"/>
    <property type="match status" value="1"/>
</dbReference>
<dbReference type="CDD" id="cd04729">
    <property type="entry name" value="NanE"/>
    <property type="match status" value="1"/>
</dbReference>
<dbReference type="RefSeq" id="WP_062469750.1">
    <property type="nucleotide sequence ID" value="NZ_BBYN01000014.1"/>
</dbReference>
<keyword evidence="9" id="KW-1185">Reference proteome</keyword>
<organism evidence="8 9">
    <name type="scientific">Jeotgalibaca dankookensis</name>
    <dbReference type="NCBI Taxonomy" id="708126"/>
    <lineage>
        <taxon>Bacteria</taxon>
        <taxon>Bacillati</taxon>
        <taxon>Bacillota</taxon>
        <taxon>Bacilli</taxon>
        <taxon>Lactobacillales</taxon>
        <taxon>Carnobacteriaceae</taxon>
        <taxon>Jeotgalibaca</taxon>
    </lineage>
</organism>
<evidence type="ECO:0000313" key="8">
    <source>
        <dbReference type="EMBL" id="AQS54256.1"/>
    </source>
</evidence>
<evidence type="ECO:0000313" key="9">
    <source>
        <dbReference type="Proteomes" id="UP000188993"/>
    </source>
</evidence>
<dbReference type="InterPro" id="IPR007260">
    <property type="entry name" value="NanE"/>
</dbReference>
<dbReference type="UniPathway" id="UPA00629">
    <property type="reaction ID" value="UER00682"/>
</dbReference>
<dbReference type="Gene3D" id="3.20.20.70">
    <property type="entry name" value="Aldolase class I"/>
    <property type="match status" value="1"/>
</dbReference>